<accession>A0ABM8BI00</accession>
<sequence>MTIGELLRKYRLTQAKTKKEWAGTALSPSFYARVERGLNRISAEDLIRLLHANKISVIKFFEQLDPHDYRISKEEQALYLAINKAYYSGAKADLLKLYDKIVHSDLLNNEDHLMLIDIYLAIIDDDYTSINTATLEKLKERIFVVDNFDTETLNLYCKCIVFYSLDDNLVIAKRVLEQVKDNDSISSQKYVLGIVINMLIFCIKEKRYQEAKFFANRAQAFATTPEIYFYKNLLLFFTSLLNYREKSEKNIWTNAATLFAMLTSQV</sequence>
<dbReference type="Proteomes" id="UP001321741">
    <property type="component" value="Chromosome"/>
</dbReference>
<gene>
    <name evidence="2" type="ORF">KIM322_11860</name>
</gene>
<dbReference type="CDD" id="cd00093">
    <property type="entry name" value="HTH_XRE"/>
    <property type="match status" value="1"/>
</dbReference>
<reference evidence="2 3" key="1">
    <citation type="journal article" date="2023" name="Microbiol. Spectr.">
        <title>Symbiosis of Carpenter Bees with Uncharacterized Lactic Acid Bacteria Showing NAD Auxotrophy.</title>
        <authorList>
            <person name="Kawasaki S."/>
            <person name="Ozawa K."/>
            <person name="Mori T."/>
            <person name="Yamamoto A."/>
            <person name="Ito M."/>
            <person name="Ohkuma M."/>
            <person name="Sakamoto M."/>
            <person name="Matsutani M."/>
        </authorList>
    </citation>
    <scope>NUCLEOTIDE SEQUENCE [LARGE SCALE GENOMIC DNA]</scope>
    <source>
        <strain evidence="2 3">Kim32-2</strain>
    </source>
</reference>
<proteinExistence type="predicted"/>
<dbReference type="InterPro" id="IPR053163">
    <property type="entry name" value="HTH-type_regulator_Rgg"/>
</dbReference>
<dbReference type="Pfam" id="PF21259">
    <property type="entry name" value="Rgg_C"/>
    <property type="match status" value="1"/>
</dbReference>
<keyword evidence="3" id="KW-1185">Reference proteome</keyword>
<dbReference type="InterPro" id="IPR011990">
    <property type="entry name" value="TPR-like_helical_dom_sf"/>
</dbReference>
<dbReference type="InterPro" id="IPR010982">
    <property type="entry name" value="Lambda_DNA-bd_dom_sf"/>
</dbReference>
<evidence type="ECO:0000259" key="1">
    <source>
        <dbReference type="Pfam" id="PF21259"/>
    </source>
</evidence>
<dbReference type="InterPro" id="IPR010057">
    <property type="entry name" value="Transcription_activator_Rgg_C"/>
</dbReference>
<evidence type="ECO:0000313" key="3">
    <source>
        <dbReference type="Proteomes" id="UP001321741"/>
    </source>
</evidence>
<name>A0ABM8BI00_9LACO</name>
<dbReference type="PANTHER" id="PTHR37038">
    <property type="entry name" value="TRANSCRIPTIONAL REGULATOR-RELATED"/>
    <property type="match status" value="1"/>
</dbReference>
<dbReference type="RefSeq" id="WP_317637165.1">
    <property type="nucleotide sequence ID" value="NZ_AP026803.1"/>
</dbReference>
<dbReference type="Gene3D" id="1.25.40.10">
    <property type="entry name" value="Tetratricopeptide repeat domain"/>
    <property type="match status" value="1"/>
</dbReference>
<protein>
    <recommendedName>
        <fullName evidence="1">HTH-type transcriptional regulator Rgg C-terminal domain-containing protein</fullName>
    </recommendedName>
</protein>
<organism evidence="2 3">
    <name type="scientific">Lactobacillus xylocopicola</name>
    <dbReference type="NCBI Taxonomy" id="2976676"/>
    <lineage>
        <taxon>Bacteria</taxon>
        <taxon>Bacillati</taxon>
        <taxon>Bacillota</taxon>
        <taxon>Bacilli</taxon>
        <taxon>Lactobacillales</taxon>
        <taxon>Lactobacillaceae</taxon>
        <taxon>Lactobacillus</taxon>
    </lineage>
</organism>
<dbReference type="SUPFAM" id="SSF47413">
    <property type="entry name" value="lambda repressor-like DNA-binding domains"/>
    <property type="match status" value="1"/>
</dbReference>
<feature type="domain" description="HTH-type transcriptional regulator Rgg C-terminal" evidence="1">
    <location>
        <begin position="108"/>
        <end position="251"/>
    </location>
</feature>
<dbReference type="InterPro" id="IPR001387">
    <property type="entry name" value="Cro/C1-type_HTH"/>
</dbReference>
<dbReference type="EMBL" id="AP026803">
    <property type="protein sequence ID" value="BDR60925.1"/>
    <property type="molecule type" value="Genomic_DNA"/>
</dbReference>
<evidence type="ECO:0000313" key="2">
    <source>
        <dbReference type="EMBL" id="BDR60925.1"/>
    </source>
</evidence>